<name>A0A9D2IMC8_9BACT</name>
<reference evidence="3" key="2">
    <citation type="submission" date="2021-04" db="EMBL/GenBank/DDBJ databases">
        <authorList>
            <person name="Gilroy R."/>
        </authorList>
    </citation>
    <scope>NUCLEOTIDE SEQUENCE</scope>
    <source>
        <strain evidence="3">ChiHjej11B10-19426</strain>
    </source>
</reference>
<dbReference type="PANTHER" id="PTHR36919">
    <property type="entry name" value="BLR1215 PROTEIN"/>
    <property type="match status" value="1"/>
</dbReference>
<protein>
    <submittedName>
        <fullName evidence="3">DUF2147 domain-containing protein</fullName>
    </submittedName>
</protein>
<feature type="signal peptide" evidence="1">
    <location>
        <begin position="1"/>
        <end position="20"/>
    </location>
</feature>
<proteinExistence type="predicted"/>
<feature type="domain" description="DUF2147" evidence="2">
    <location>
        <begin position="39"/>
        <end position="150"/>
    </location>
</feature>
<keyword evidence="1" id="KW-0732">Signal</keyword>
<accession>A0A9D2IMC8</accession>
<reference evidence="3" key="1">
    <citation type="journal article" date="2021" name="PeerJ">
        <title>Extensive microbial diversity within the chicken gut microbiome revealed by metagenomics and culture.</title>
        <authorList>
            <person name="Gilroy R."/>
            <person name="Ravi A."/>
            <person name="Getino M."/>
            <person name="Pursley I."/>
            <person name="Horton D.L."/>
            <person name="Alikhan N.F."/>
            <person name="Baker D."/>
            <person name="Gharbi K."/>
            <person name="Hall N."/>
            <person name="Watson M."/>
            <person name="Adriaenssens E.M."/>
            <person name="Foster-Nyarko E."/>
            <person name="Jarju S."/>
            <person name="Secka A."/>
            <person name="Antonio M."/>
            <person name="Oren A."/>
            <person name="Chaudhuri R.R."/>
            <person name="La Ragione R."/>
            <person name="Hildebrand F."/>
            <person name="Pallen M.J."/>
        </authorList>
    </citation>
    <scope>NUCLEOTIDE SEQUENCE</scope>
    <source>
        <strain evidence="3">ChiHjej11B10-19426</strain>
    </source>
</reference>
<organism evidence="3 4">
    <name type="scientific">Candidatus Tidjanibacter faecipullorum</name>
    <dbReference type="NCBI Taxonomy" id="2838766"/>
    <lineage>
        <taxon>Bacteria</taxon>
        <taxon>Pseudomonadati</taxon>
        <taxon>Bacteroidota</taxon>
        <taxon>Bacteroidia</taxon>
        <taxon>Bacteroidales</taxon>
        <taxon>Rikenellaceae</taxon>
        <taxon>Tidjanibacter</taxon>
    </lineage>
</organism>
<dbReference type="PROSITE" id="PS51257">
    <property type="entry name" value="PROKAR_LIPOPROTEIN"/>
    <property type="match status" value="1"/>
</dbReference>
<feature type="chain" id="PRO_5039358188" evidence="1">
    <location>
        <begin position="21"/>
        <end position="152"/>
    </location>
</feature>
<evidence type="ECO:0000256" key="1">
    <source>
        <dbReference type="SAM" id="SignalP"/>
    </source>
</evidence>
<dbReference type="EMBL" id="DXCC01000027">
    <property type="protein sequence ID" value="HIZ15690.1"/>
    <property type="molecule type" value="Genomic_DNA"/>
</dbReference>
<sequence length="152" mass="17280">MKRIFLLSFLLLCGCFGLRAANPAGDRILGVYEVIGETTHERSKVRIYANGDTYEARIIWLEHPNDANGKRRLDTHNPDPALRTKPADQIVLIRGLRYDAKEGQWNGGTIYDPVSGKTYDMLAEFEQPDVLHVRGYVGRPVFGKSFSWKKLE</sequence>
<evidence type="ECO:0000313" key="4">
    <source>
        <dbReference type="Proteomes" id="UP000824014"/>
    </source>
</evidence>
<evidence type="ECO:0000259" key="2">
    <source>
        <dbReference type="Pfam" id="PF09917"/>
    </source>
</evidence>
<dbReference type="PANTHER" id="PTHR36919:SF2">
    <property type="entry name" value="BLL6627 PROTEIN"/>
    <property type="match status" value="1"/>
</dbReference>
<dbReference type="Proteomes" id="UP000824014">
    <property type="component" value="Unassembled WGS sequence"/>
</dbReference>
<dbReference type="AlphaFoldDB" id="A0A9D2IMC8"/>
<gene>
    <name evidence="3" type="ORF">H9816_07265</name>
</gene>
<dbReference type="Pfam" id="PF09917">
    <property type="entry name" value="DUF2147"/>
    <property type="match status" value="1"/>
</dbReference>
<dbReference type="InterPro" id="IPR019223">
    <property type="entry name" value="DUF2147"/>
</dbReference>
<evidence type="ECO:0000313" key="3">
    <source>
        <dbReference type="EMBL" id="HIZ15690.1"/>
    </source>
</evidence>
<comment type="caution">
    <text evidence="3">The sequence shown here is derived from an EMBL/GenBank/DDBJ whole genome shotgun (WGS) entry which is preliminary data.</text>
</comment>
<dbReference type="Gene3D" id="2.40.128.520">
    <property type="match status" value="1"/>
</dbReference>